<evidence type="ECO:0008006" key="4">
    <source>
        <dbReference type="Google" id="ProtNLM"/>
    </source>
</evidence>
<keyword evidence="1" id="KW-1133">Transmembrane helix</keyword>
<dbReference type="RefSeq" id="WP_184977952.1">
    <property type="nucleotide sequence ID" value="NZ_BAAALO010000006.1"/>
</dbReference>
<accession>A0A7X0IB05</accession>
<dbReference type="AlphaFoldDB" id="A0A7X0IB05"/>
<evidence type="ECO:0000313" key="2">
    <source>
        <dbReference type="EMBL" id="MBB6470638.1"/>
    </source>
</evidence>
<reference evidence="2 3" key="1">
    <citation type="submission" date="2020-08" db="EMBL/GenBank/DDBJ databases">
        <title>Sequencing the genomes of 1000 actinobacteria strains.</title>
        <authorList>
            <person name="Klenk H.-P."/>
        </authorList>
    </citation>
    <scope>NUCLEOTIDE SEQUENCE [LARGE SCALE GENOMIC DNA]</scope>
    <source>
        <strain evidence="2 3">DSM 44936</strain>
    </source>
</reference>
<feature type="transmembrane region" description="Helical" evidence="1">
    <location>
        <begin position="29"/>
        <end position="48"/>
    </location>
</feature>
<evidence type="ECO:0000313" key="3">
    <source>
        <dbReference type="Proteomes" id="UP000555564"/>
    </source>
</evidence>
<gene>
    <name evidence="2" type="ORF">BJ992_000069</name>
</gene>
<evidence type="ECO:0000256" key="1">
    <source>
        <dbReference type="SAM" id="Phobius"/>
    </source>
</evidence>
<proteinExistence type="predicted"/>
<organism evidence="2 3">
    <name type="scientific">Sphaerisporangium rubeum</name>
    <dbReference type="NCBI Taxonomy" id="321317"/>
    <lineage>
        <taxon>Bacteria</taxon>
        <taxon>Bacillati</taxon>
        <taxon>Actinomycetota</taxon>
        <taxon>Actinomycetes</taxon>
        <taxon>Streptosporangiales</taxon>
        <taxon>Streptosporangiaceae</taxon>
        <taxon>Sphaerisporangium</taxon>
    </lineage>
</organism>
<dbReference type="EMBL" id="JACHIU010000001">
    <property type="protein sequence ID" value="MBB6470638.1"/>
    <property type="molecule type" value="Genomic_DNA"/>
</dbReference>
<name>A0A7X0IB05_9ACTN</name>
<keyword evidence="1" id="KW-0812">Transmembrane</keyword>
<feature type="transmembrane region" description="Helical" evidence="1">
    <location>
        <begin position="54"/>
        <end position="73"/>
    </location>
</feature>
<dbReference type="Proteomes" id="UP000555564">
    <property type="component" value="Unassembled WGS sequence"/>
</dbReference>
<keyword evidence="3" id="KW-1185">Reference proteome</keyword>
<keyword evidence="1" id="KW-0472">Membrane</keyword>
<feature type="transmembrane region" description="Helical" evidence="1">
    <location>
        <begin position="80"/>
        <end position="100"/>
    </location>
</feature>
<protein>
    <recommendedName>
        <fullName evidence="4">FUSC family protein</fullName>
    </recommendedName>
</protein>
<comment type="caution">
    <text evidence="2">The sequence shown here is derived from an EMBL/GenBank/DDBJ whole genome shotgun (WGS) entry which is preliminary data.</text>
</comment>
<sequence length="103" mass="10769">MPHTIGPLRLKTPKLTLNSDGRRHPLENALTLTALGLGLVALVCGLVTPAHAAASWAGVLGFPIGLYAQYVSATTEERSVNIVAIIMSFVGAALGIYHGGFLF</sequence>